<keyword evidence="1" id="KW-0812">Transmembrane</keyword>
<feature type="non-terminal residue" evidence="2">
    <location>
        <position position="145"/>
    </location>
</feature>
<feature type="non-terminal residue" evidence="2">
    <location>
        <position position="1"/>
    </location>
</feature>
<evidence type="ECO:0008006" key="4">
    <source>
        <dbReference type="Google" id="ProtNLM"/>
    </source>
</evidence>
<dbReference type="Proteomes" id="UP001432322">
    <property type="component" value="Unassembled WGS sequence"/>
</dbReference>
<organism evidence="2 3">
    <name type="scientific">Pristionchus fissidentatus</name>
    <dbReference type="NCBI Taxonomy" id="1538716"/>
    <lineage>
        <taxon>Eukaryota</taxon>
        <taxon>Metazoa</taxon>
        <taxon>Ecdysozoa</taxon>
        <taxon>Nematoda</taxon>
        <taxon>Chromadorea</taxon>
        <taxon>Rhabditida</taxon>
        <taxon>Rhabditina</taxon>
        <taxon>Diplogasteromorpha</taxon>
        <taxon>Diplogasteroidea</taxon>
        <taxon>Neodiplogasteridae</taxon>
        <taxon>Pristionchus</taxon>
    </lineage>
</organism>
<keyword evidence="1" id="KW-1133">Transmembrane helix</keyword>
<feature type="transmembrane region" description="Helical" evidence="1">
    <location>
        <begin position="30"/>
        <end position="59"/>
    </location>
</feature>
<evidence type="ECO:0000256" key="1">
    <source>
        <dbReference type="SAM" id="Phobius"/>
    </source>
</evidence>
<keyword evidence="1" id="KW-0472">Membrane</keyword>
<gene>
    <name evidence="2" type="ORF">PFISCL1PPCAC_13989</name>
</gene>
<comment type="caution">
    <text evidence="2">The sequence shown here is derived from an EMBL/GenBank/DDBJ whole genome shotgun (WGS) entry which is preliminary data.</text>
</comment>
<evidence type="ECO:0000313" key="2">
    <source>
        <dbReference type="EMBL" id="GMT22692.1"/>
    </source>
</evidence>
<keyword evidence="3" id="KW-1185">Reference proteome</keyword>
<protein>
    <recommendedName>
        <fullName evidence="4">G protein-coupled receptor</fullName>
    </recommendedName>
</protein>
<sequence length="145" mass="16209">YPVLRWIDRGLNWFLMDGSRWPAMVAATDVASVIAAVVCSILIVAPFSHMICIVIRYALSLSLLKHYENACVVQLRKRVFQFVVLLVFHAVPFALLQPAIHLRDSIYADTQTLVMVAELLFACSTAVNSCVAVARNRVYTRALLS</sequence>
<dbReference type="EMBL" id="BTSY01000004">
    <property type="protein sequence ID" value="GMT22692.1"/>
    <property type="molecule type" value="Genomic_DNA"/>
</dbReference>
<reference evidence="2" key="1">
    <citation type="submission" date="2023-10" db="EMBL/GenBank/DDBJ databases">
        <title>Genome assembly of Pristionchus species.</title>
        <authorList>
            <person name="Yoshida K."/>
            <person name="Sommer R.J."/>
        </authorList>
    </citation>
    <scope>NUCLEOTIDE SEQUENCE</scope>
    <source>
        <strain evidence="2">RS5133</strain>
    </source>
</reference>
<feature type="transmembrane region" description="Helical" evidence="1">
    <location>
        <begin position="112"/>
        <end position="134"/>
    </location>
</feature>
<feature type="transmembrane region" description="Helical" evidence="1">
    <location>
        <begin position="79"/>
        <end position="100"/>
    </location>
</feature>
<accession>A0AAV5VXL8</accession>
<name>A0AAV5VXL8_9BILA</name>
<dbReference type="AlphaFoldDB" id="A0AAV5VXL8"/>
<evidence type="ECO:0000313" key="3">
    <source>
        <dbReference type="Proteomes" id="UP001432322"/>
    </source>
</evidence>
<proteinExistence type="predicted"/>